<dbReference type="GeneID" id="78075489"/>
<evidence type="ECO:0000313" key="5">
    <source>
        <dbReference type="Proteomes" id="UP001150001"/>
    </source>
</evidence>
<evidence type="ECO:0000313" key="2">
    <source>
        <dbReference type="EMBL" id="MDC5741353.1"/>
    </source>
</evidence>
<reference evidence="2" key="2">
    <citation type="submission" date="2022-11" db="EMBL/GenBank/DDBJ databases">
        <title>Role of the vibriolysin VemA secreted by the emergent pathogen Vibrio europaeus in the colonization of Manila clam mucus.</title>
        <authorList>
            <person name="Martinez C."/>
            <person name="Rodriguez S."/>
            <person name="Vences A."/>
            <person name="Barja J.L."/>
            <person name="Toranzo A.E."/>
            <person name="Dubert J."/>
        </authorList>
    </citation>
    <scope>NUCLEOTIDE SEQUENCE</scope>
    <source>
        <strain evidence="2">3454</strain>
    </source>
</reference>
<dbReference type="PIRSF" id="PIRSF004982">
    <property type="entry name" value="SlP"/>
    <property type="match status" value="1"/>
</dbReference>
<reference evidence="3 4" key="1">
    <citation type="submission" date="2016-03" db="EMBL/GenBank/DDBJ databases">
        <title>Draft genome sequence of the Vibrio tubiashii subs. europaeus.</title>
        <authorList>
            <person name="Spinard E."/>
            <person name="Dubert J."/>
            <person name="Nelson D.R."/>
            <person name="Barja J.L."/>
        </authorList>
    </citation>
    <scope>NUCLEOTIDE SEQUENCE [LARGE SCALE GENOMIC DNA]</scope>
    <source>
        <strain evidence="4">PP-638</strain>
        <strain evidence="3">PP2-638</strain>
    </source>
</reference>
<keyword evidence="1" id="KW-0732">Signal</keyword>
<evidence type="ECO:0000313" key="3">
    <source>
        <dbReference type="EMBL" id="OAN00927.1"/>
    </source>
</evidence>
<dbReference type="NCBIfam" id="TIGR00752">
    <property type="entry name" value="slp"/>
    <property type="match status" value="1"/>
</dbReference>
<organism evidence="3 4">
    <name type="scientific">Vibrio europaeus</name>
    <dbReference type="NCBI Taxonomy" id="300876"/>
    <lineage>
        <taxon>Bacteria</taxon>
        <taxon>Pseudomonadati</taxon>
        <taxon>Pseudomonadota</taxon>
        <taxon>Gammaproteobacteria</taxon>
        <taxon>Vibrionales</taxon>
        <taxon>Vibrionaceae</taxon>
        <taxon>Vibrio</taxon>
        <taxon>Vibrio oreintalis group</taxon>
    </lineage>
</organism>
<gene>
    <name evidence="3" type="ORF">AZ468_07300</name>
    <name evidence="2" type="ORF">OPW20_14880</name>
</gene>
<sequence length="184" mass="20597">MTQRPFRFLCALAGAVLLSACSSLPENLKTENPDVVTSYQQWQPEAQANAEVRLGGLIADVKNLKDQTRIEVVNLPINSVGKPDINQEPQGRFVAYVDGFADPVTLSEGRLISLLGKSQGREQGKVGDYAYDFPVMKASGFHLWRIEERIIVHDFDSYLYPCRGLYCSDVRYGTRQGKVIQEVK</sequence>
<dbReference type="Proteomes" id="UP000094761">
    <property type="component" value="Unassembled WGS sequence"/>
</dbReference>
<dbReference type="InterPro" id="IPR004658">
    <property type="entry name" value="OMP_Slp"/>
</dbReference>
<dbReference type="PROSITE" id="PS51257">
    <property type="entry name" value="PROKAR_LIPOPROTEIN"/>
    <property type="match status" value="1"/>
</dbReference>
<feature type="signal peptide" evidence="1">
    <location>
        <begin position="1"/>
        <end position="25"/>
    </location>
</feature>
<dbReference type="EMBL" id="JAPFIT010000018">
    <property type="protein sequence ID" value="MDC5741353.1"/>
    <property type="molecule type" value="Genomic_DNA"/>
</dbReference>
<evidence type="ECO:0000313" key="4">
    <source>
        <dbReference type="Proteomes" id="UP000094761"/>
    </source>
</evidence>
<dbReference type="OrthoDB" id="5295757at2"/>
<name>A0A178JHL4_9VIBR</name>
<dbReference type="RefSeq" id="WP_069666806.1">
    <property type="nucleotide sequence ID" value="NZ_JAPFIM010000026.1"/>
</dbReference>
<keyword evidence="2" id="KW-0449">Lipoprotein</keyword>
<proteinExistence type="predicted"/>
<feature type="chain" id="PRO_5044550801" evidence="1">
    <location>
        <begin position="26"/>
        <end position="184"/>
    </location>
</feature>
<dbReference type="Pfam" id="PF03843">
    <property type="entry name" value="Slp"/>
    <property type="match status" value="1"/>
</dbReference>
<dbReference type="PANTHER" id="PTHR37530">
    <property type="entry name" value="OUTER MEMBRANE PROTEIN SLP"/>
    <property type="match status" value="1"/>
</dbReference>
<dbReference type="EMBL" id="LUAX01000001">
    <property type="protein sequence ID" value="OAN00927.1"/>
    <property type="molecule type" value="Genomic_DNA"/>
</dbReference>
<comment type="caution">
    <text evidence="3">The sequence shown here is derived from an EMBL/GenBank/DDBJ whole genome shotgun (WGS) entry which is preliminary data.</text>
</comment>
<evidence type="ECO:0000256" key="1">
    <source>
        <dbReference type="SAM" id="SignalP"/>
    </source>
</evidence>
<dbReference type="GO" id="GO:0019867">
    <property type="term" value="C:outer membrane"/>
    <property type="evidence" value="ECO:0007669"/>
    <property type="project" value="InterPro"/>
</dbReference>
<accession>A0A178JHL4</accession>
<dbReference type="AlphaFoldDB" id="A0A178JHL4"/>
<dbReference type="PANTHER" id="PTHR37530:SF1">
    <property type="entry name" value="OUTER MEMBRANE PROTEIN SLP"/>
    <property type="match status" value="1"/>
</dbReference>
<keyword evidence="5" id="KW-1185">Reference proteome</keyword>
<protein>
    <submittedName>
        <fullName evidence="2">Slp family lipoprotein</fullName>
    </submittedName>
    <submittedName>
        <fullName evidence="3">Starvation-inducible protein</fullName>
    </submittedName>
</protein>
<dbReference type="Proteomes" id="UP001150001">
    <property type="component" value="Unassembled WGS sequence"/>
</dbReference>